<dbReference type="OrthoDB" id="982428at2"/>
<dbReference type="EMBL" id="MQVX01000001">
    <property type="protein sequence ID" value="PQJ15412.1"/>
    <property type="molecule type" value="Genomic_DNA"/>
</dbReference>
<gene>
    <name evidence="2" type="ORF">BST99_06400</name>
</gene>
<evidence type="ECO:0000313" key="2">
    <source>
        <dbReference type="EMBL" id="PQJ15412.1"/>
    </source>
</evidence>
<keyword evidence="1" id="KW-1133">Transmembrane helix</keyword>
<protein>
    <submittedName>
        <fullName evidence="2">Uncharacterized protein</fullName>
    </submittedName>
</protein>
<organism evidence="2 3">
    <name type="scientific">Aureicoccus marinus</name>
    <dbReference type="NCBI Taxonomy" id="754435"/>
    <lineage>
        <taxon>Bacteria</taxon>
        <taxon>Pseudomonadati</taxon>
        <taxon>Bacteroidota</taxon>
        <taxon>Flavobacteriia</taxon>
        <taxon>Flavobacteriales</taxon>
        <taxon>Flavobacteriaceae</taxon>
        <taxon>Aureicoccus</taxon>
    </lineage>
</organism>
<feature type="transmembrane region" description="Helical" evidence="1">
    <location>
        <begin position="109"/>
        <end position="131"/>
    </location>
</feature>
<sequence length="158" mass="17904">MQNSSPSIKTISLAFFSLIALIILADYALPGSSKTSEVQEVQKHRQNYYNAAQGYHYSYRVITPEQSISVAENFAKLIHDEPQIEYSVSPIFGQVNWYSLPSDSQHYTYSLRIVSGLAFPLAFLALVFFSYRLGKKWSFPLLVARILMIANLWLVIGS</sequence>
<proteinExistence type="predicted"/>
<accession>A0A2S7T658</accession>
<keyword evidence="1" id="KW-0472">Membrane</keyword>
<comment type="caution">
    <text evidence="2">The sequence shown here is derived from an EMBL/GenBank/DDBJ whole genome shotgun (WGS) entry which is preliminary data.</text>
</comment>
<keyword evidence="1" id="KW-0812">Transmembrane</keyword>
<dbReference type="Proteomes" id="UP000239366">
    <property type="component" value="Unassembled WGS sequence"/>
</dbReference>
<reference evidence="3" key="1">
    <citation type="submission" date="2016-11" db="EMBL/GenBank/DDBJ databases">
        <title>Trade-off between light-utilization and light-protection in marine flavobacteria.</title>
        <authorList>
            <person name="Kumagai Y."/>
            <person name="Yoshizawa S."/>
            <person name="Kogure K."/>
        </authorList>
    </citation>
    <scope>NUCLEOTIDE SEQUENCE [LARGE SCALE GENOMIC DNA]</scope>
    <source>
        <strain evidence="3">SG-18</strain>
    </source>
</reference>
<dbReference type="RefSeq" id="WP_105001062.1">
    <property type="nucleotide sequence ID" value="NZ_MQVX01000001.1"/>
</dbReference>
<feature type="transmembrane region" description="Helical" evidence="1">
    <location>
        <begin position="137"/>
        <end position="156"/>
    </location>
</feature>
<dbReference type="AlphaFoldDB" id="A0A2S7T658"/>
<feature type="transmembrane region" description="Helical" evidence="1">
    <location>
        <begin position="12"/>
        <end position="29"/>
    </location>
</feature>
<name>A0A2S7T658_9FLAO</name>
<evidence type="ECO:0000313" key="3">
    <source>
        <dbReference type="Proteomes" id="UP000239366"/>
    </source>
</evidence>
<keyword evidence="3" id="KW-1185">Reference proteome</keyword>
<evidence type="ECO:0000256" key="1">
    <source>
        <dbReference type="SAM" id="Phobius"/>
    </source>
</evidence>